<dbReference type="GO" id="GO:0006261">
    <property type="term" value="P:DNA-templated DNA replication"/>
    <property type="evidence" value="ECO:0007669"/>
    <property type="project" value="TreeGrafter"/>
</dbReference>
<dbReference type="PANTHER" id="PTHR18763:SF0">
    <property type="entry name" value="WD REPEAT-CONTAINING PROTEIN 18"/>
    <property type="match status" value="1"/>
</dbReference>
<evidence type="ECO:0000256" key="2">
    <source>
        <dbReference type="ARBA" id="ARBA00022737"/>
    </source>
</evidence>
<dbReference type="Pfam" id="PF00400">
    <property type="entry name" value="WD40"/>
    <property type="match status" value="3"/>
</dbReference>
<feature type="repeat" description="WD" evidence="3">
    <location>
        <begin position="299"/>
        <end position="340"/>
    </location>
</feature>
<dbReference type="InterPro" id="IPR019775">
    <property type="entry name" value="WD40_repeat_CS"/>
</dbReference>
<feature type="non-terminal residue" evidence="4">
    <location>
        <position position="1"/>
    </location>
</feature>
<dbReference type="InterPro" id="IPR020472">
    <property type="entry name" value="WD40_PAC1"/>
</dbReference>
<dbReference type="GO" id="GO:0006364">
    <property type="term" value="P:rRNA processing"/>
    <property type="evidence" value="ECO:0007669"/>
    <property type="project" value="TreeGrafter"/>
</dbReference>
<dbReference type="InterPro" id="IPR036322">
    <property type="entry name" value="WD40_repeat_dom_sf"/>
</dbReference>
<dbReference type="SUPFAM" id="SSF50978">
    <property type="entry name" value="WD40 repeat-like"/>
    <property type="match status" value="1"/>
</dbReference>
<proteinExistence type="predicted"/>
<dbReference type="GO" id="GO:0005656">
    <property type="term" value="C:nuclear pre-replicative complex"/>
    <property type="evidence" value="ECO:0007669"/>
    <property type="project" value="TreeGrafter"/>
</dbReference>
<dbReference type="PANTHER" id="PTHR18763">
    <property type="entry name" value="WD-REPEAT PROTEIN 18"/>
    <property type="match status" value="1"/>
</dbReference>
<dbReference type="SMART" id="SM00320">
    <property type="entry name" value="WD40"/>
    <property type="match status" value="5"/>
</dbReference>
<gene>
    <name evidence="4" type="primary">WDR18_2</name>
    <name evidence="4" type="ORF">g.49613</name>
</gene>
<evidence type="ECO:0000313" key="4">
    <source>
        <dbReference type="EMBL" id="JAT63991.1"/>
    </source>
</evidence>
<evidence type="ECO:0000256" key="1">
    <source>
        <dbReference type="ARBA" id="ARBA00022574"/>
    </source>
</evidence>
<dbReference type="InterPro" id="IPR001680">
    <property type="entry name" value="WD40_rpt"/>
</dbReference>
<dbReference type="AlphaFoldDB" id="A0A1D1ZAT9"/>
<sequence>KVDRFGSLDGAMPSTPLPLPLAPPLLPPRKPSSLATMEAVLASSPVDAGIGCWDLRTGAEQPRYRSCASAPHGLVSVAGRFIASSQLRDTSSSYGSILYWSWFKPQVEVKSFPAEPILPLVSNSEGTYLLGGGSAGNIYLWEVSSGKLLKRWQAHYRAVSCLVFSDDQSLVISGSDDGCVRVWSLLRIFDERENAVVKHPYHYSFQEHTLRVTDIVSGYGLCNSIVISSSEDRTCKVWSLSKGKLLRSVTFPCIINAVALDPGEHVFYAGGKDGKIYIAALGAECSSSSSFGMYIIGFLSDHSKGITCLSFSMDGVTLVSGSDDGTVRVWDTKSQQVVRILKHAKGPVNNVLIVRQPVNSFPQGLANGEVSSCRKRGCWSIPPSLDKHADSTEGGPEAKPVSVLRASCDEPFESGYRSCFVMMNQIRELQQQNSSGAAEMELERLREERNMSLHMLRRRKKLFQDLWETRVNELLDSGRLDVNESS</sequence>
<protein>
    <submittedName>
        <fullName evidence="4">WD repeat-containing protein 18</fullName>
    </submittedName>
</protein>
<dbReference type="PROSITE" id="PS50082">
    <property type="entry name" value="WD_REPEATS_2"/>
    <property type="match status" value="3"/>
</dbReference>
<feature type="repeat" description="WD" evidence="3">
    <location>
        <begin position="205"/>
        <end position="248"/>
    </location>
</feature>
<keyword evidence="1 3" id="KW-0853">WD repeat</keyword>
<accession>A0A1D1ZAT9</accession>
<dbReference type="EMBL" id="GDJX01003945">
    <property type="protein sequence ID" value="JAT63991.1"/>
    <property type="molecule type" value="Transcribed_RNA"/>
</dbReference>
<dbReference type="Gene3D" id="2.130.10.10">
    <property type="entry name" value="YVTN repeat-like/Quinoprotein amine dehydrogenase"/>
    <property type="match status" value="2"/>
</dbReference>
<dbReference type="PRINTS" id="PR00320">
    <property type="entry name" value="GPROTEINBRPT"/>
</dbReference>
<organism evidence="4">
    <name type="scientific">Anthurium amnicola</name>
    <dbReference type="NCBI Taxonomy" id="1678845"/>
    <lineage>
        <taxon>Eukaryota</taxon>
        <taxon>Viridiplantae</taxon>
        <taxon>Streptophyta</taxon>
        <taxon>Embryophyta</taxon>
        <taxon>Tracheophyta</taxon>
        <taxon>Spermatophyta</taxon>
        <taxon>Magnoliopsida</taxon>
        <taxon>Liliopsida</taxon>
        <taxon>Araceae</taxon>
        <taxon>Pothoideae</taxon>
        <taxon>Potheae</taxon>
        <taxon>Anthurium</taxon>
    </lineage>
</organism>
<dbReference type="InterPro" id="IPR015943">
    <property type="entry name" value="WD40/YVTN_repeat-like_dom_sf"/>
</dbReference>
<dbReference type="PROSITE" id="PS00678">
    <property type="entry name" value="WD_REPEATS_1"/>
    <property type="match status" value="1"/>
</dbReference>
<dbReference type="GO" id="GO:0120330">
    <property type="term" value="C:rixosome complex"/>
    <property type="evidence" value="ECO:0007669"/>
    <property type="project" value="TreeGrafter"/>
</dbReference>
<dbReference type="PROSITE" id="PS50294">
    <property type="entry name" value="WD_REPEATS_REGION"/>
    <property type="match status" value="2"/>
</dbReference>
<evidence type="ECO:0000256" key="3">
    <source>
        <dbReference type="PROSITE-ProRule" id="PRU00221"/>
    </source>
</evidence>
<keyword evidence="2" id="KW-0677">Repeat</keyword>
<reference evidence="4" key="1">
    <citation type="submission" date="2015-07" db="EMBL/GenBank/DDBJ databases">
        <title>Transcriptome Assembly of Anthurium amnicola.</title>
        <authorList>
            <person name="Suzuki J."/>
        </authorList>
    </citation>
    <scope>NUCLEOTIDE SEQUENCE</scope>
</reference>
<name>A0A1D1ZAT9_9ARAE</name>
<dbReference type="InterPro" id="IPR045227">
    <property type="entry name" value="WDR18/Ipi3/RID3"/>
</dbReference>
<dbReference type="FunFam" id="2.130.10.10:FF:000600">
    <property type="entry name" value="Protein ROOT INITIATION DEFECTIVE 3"/>
    <property type="match status" value="1"/>
</dbReference>
<feature type="repeat" description="WD" evidence="3">
    <location>
        <begin position="152"/>
        <end position="185"/>
    </location>
</feature>